<keyword evidence="2" id="KW-1185">Reference proteome</keyword>
<protein>
    <submittedName>
        <fullName evidence="1">Uncharacterized protein</fullName>
    </submittedName>
</protein>
<evidence type="ECO:0000313" key="2">
    <source>
        <dbReference type="Proteomes" id="UP001217417"/>
    </source>
</evidence>
<organism evidence="1 2">
    <name type="scientific">Lipomyces tetrasporus</name>
    <dbReference type="NCBI Taxonomy" id="54092"/>
    <lineage>
        <taxon>Eukaryota</taxon>
        <taxon>Fungi</taxon>
        <taxon>Dikarya</taxon>
        <taxon>Ascomycota</taxon>
        <taxon>Saccharomycotina</taxon>
        <taxon>Lipomycetes</taxon>
        <taxon>Lipomycetales</taxon>
        <taxon>Lipomycetaceae</taxon>
        <taxon>Lipomyces</taxon>
    </lineage>
</organism>
<gene>
    <name evidence="1" type="ORF">POJ06DRAFT_125551</name>
</gene>
<reference evidence="1" key="1">
    <citation type="submission" date="2023-03" db="EMBL/GenBank/DDBJ databases">
        <title>Near-Complete genome sequence of Lipomyces tetrasporous NRRL Y-64009, an oleaginous yeast capable of growing on lignocellulosic hydrolysates.</title>
        <authorList>
            <consortium name="Lawrence Berkeley National Laboratory"/>
            <person name="Jagtap S.S."/>
            <person name="Liu J.-J."/>
            <person name="Walukiewicz H.E."/>
            <person name="Pangilinan J."/>
            <person name="Lipzen A."/>
            <person name="Ahrendt S."/>
            <person name="Koriabine M."/>
            <person name="Cobaugh K."/>
            <person name="Salamov A."/>
            <person name="Yoshinaga Y."/>
            <person name="Ng V."/>
            <person name="Daum C."/>
            <person name="Grigoriev I.V."/>
            <person name="Slininger P.J."/>
            <person name="Dien B.S."/>
            <person name="Jin Y.-S."/>
            <person name="Rao C.V."/>
        </authorList>
    </citation>
    <scope>NUCLEOTIDE SEQUENCE</scope>
    <source>
        <strain evidence="1">NRRL Y-64009</strain>
    </source>
</reference>
<accession>A0AAD7QRY9</accession>
<name>A0AAD7QRY9_9ASCO</name>
<dbReference type="EMBL" id="JARPMG010000006">
    <property type="protein sequence ID" value="KAJ8100171.1"/>
    <property type="molecule type" value="Genomic_DNA"/>
</dbReference>
<dbReference type="AlphaFoldDB" id="A0AAD7QRY9"/>
<proteinExistence type="predicted"/>
<sequence length="102" mass="11669">MESSVVSPRGSQYSQKCASCRTLICCATFEERQGLFIGKGGKSDKSCKNCRANASQKFQDRRLTILIRKLSLMKTSWKSCHRSWSNRIVIYLTAKPNLLRFE</sequence>
<comment type="caution">
    <text evidence="1">The sequence shown here is derived from an EMBL/GenBank/DDBJ whole genome shotgun (WGS) entry which is preliminary data.</text>
</comment>
<dbReference type="Proteomes" id="UP001217417">
    <property type="component" value="Unassembled WGS sequence"/>
</dbReference>
<dbReference type="RefSeq" id="XP_056043621.1">
    <property type="nucleotide sequence ID" value="XM_056184299.1"/>
</dbReference>
<evidence type="ECO:0000313" key="1">
    <source>
        <dbReference type="EMBL" id="KAJ8100171.1"/>
    </source>
</evidence>
<dbReference type="GeneID" id="80879465"/>